<dbReference type="AlphaFoldDB" id="A0A0W8FCC4"/>
<dbReference type="InterPro" id="IPR036390">
    <property type="entry name" value="WH_DNA-bd_sf"/>
</dbReference>
<gene>
    <name evidence="1" type="ORF">ASZ90_012011</name>
</gene>
<dbReference type="PIRSF" id="PIRSF037373">
    <property type="entry name" value="UCP037373_trxn_reg"/>
    <property type="match status" value="1"/>
</dbReference>
<sequence>MKESFVMRFDERDIEVVETLKSLGVPRKVSNMIAFLASGTEATSREIERGSDLRQPEVSIALRTLRKNNWIEEKMCRSDGTGRPMKVYRLKTPIEEILQHYEQQKMNEANQALQSIQRLKSLFSEAESI</sequence>
<evidence type="ECO:0000313" key="1">
    <source>
        <dbReference type="EMBL" id="KUG18274.1"/>
    </source>
</evidence>
<name>A0A0W8FCC4_9ZZZZ</name>
<comment type="caution">
    <text evidence="1">The sequence shown here is derived from an EMBL/GenBank/DDBJ whole genome shotgun (WGS) entry which is preliminary data.</text>
</comment>
<accession>A0A0W8FCC4</accession>
<dbReference type="Gene3D" id="1.10.10.10">
    <property type="entry name" value="Winged helix-like DNA-binding domain superfamily/Winged helix DNA-binding domain"/>
    <property type="match status" value="1"/>
</dbReference>
<protein>
    <recommendedName>
        <fullName evidence="2">ArsR family transcriptional regulator</fullName>
    </recommendedName>
</protein>
<reference evidence="1" key="1">
    <citation type="journal article" date="2015" name="Proc. Natl. Acad. Sci. U.S.A.">
        <title>Networks of energetic and metabolic interactions define dynamics in microbial communities.</title>
        <authorList>
            <person name="Embree M."/>
            <person name="Liu J.K."/>
            <person name="Al-Bassam M.M."/>
            <person name="Zengler K."/>
        </authorList>
    </citation>
    <scope>NUCLEOTIDE SEQUENCE</scope>
</reference>
<dbReference type="EMBL" id="LNQE01001391">
    <property type="protein sequence ID" value="KUG18274.1"/>
    <property type="molecule type" value="Genomic_DNA"/>
</dbReference>
<proteinExistence type="predicted"/>
<evidence type="ECO:0008006" key="2">
    <source>
        <dbReference type="Google" id="ProtNLM"/>
    </source>
</evidence>
<dbReference type="InterPro" id="IPR036388">
    <property type="entry name" value="WH-like_DNA-bd_sf"/>
</dbReference>
<dbReference type="SUPFAM" id="SSF46785">
    <property type="entry name" value="Winged helix' DNA-binding domain"/>
    <property type="match status" value="1"/>
</dbReference>
<organism evidence="1">
    <name type="scientific">hydrocarbon metagenome</name>
    <dbReference type="NCBI Taxonomy" id="938273"/>
    <lineage>
        <taxon>unclassified sequences</taxon>
        <taxon>metagenomes</taxon>
        <taxon>ecological metagenomes</taxon>
    </lineage>
</organism>
<dbReference type="InterPro" id="IPR017185">
    <property type="entry name" value="UCP037373_trxn_reg"/>
</dbReference>